<organism evidence="2 3">
    <name type="scientific">Brassica cretica</name>
    <name type="common">Mustard</name>
    <dbReference type="NCBI Taxonomy" id="69181"/>
    <lineage>
        <taxon>Eukaryota</taxon>
        <taxon>Viridiplantae</taxon>
        <taxon>Streptophyta</taxon>
        <taxon>Embryophyta</taxon>
        <taxon>Tracheophyta</taxon>
        <taxon>Spermatophyta</taxon>
        <taxon>Magnoliopsida</taxon>
        <taxon>eudicotyledons</taxon>
        <taxon>Gunneridae</taxon>
        <taxon>Pentapetalae</taxon>
        <taxon>rosids</taxon>
        <taxon>malvids</taxon>
        <taxon>Brassicales</taxon>
        <taxon>Brassicaceae</taxon>
        <taxon>Brassiceae</taxon>
        <taxon>Brassica</taxon>
    </lineage>
</organism>
<comment type="caution">
    <text evidence="2">The sequence shown here is derived from an EMBL/GenBank/DDBJ whole genome shotgun (WGS) entry which is preliminary data.</text>
</comment>
<feature type="compositionally biased region" description="Basic and acidic residues" evidence="1">
    <location>
        <begin position="64"/>
        <end position="75"/>
    </location>
</feature>
<evidence type="ECO:0000256" key="1">
    <source>
        <dbReference type="SAM" id="MobiDB-lite"/>
    </source>
</evidence>
<proteinExistence type="predicted"/>
<dbReference type="EMBL" id="QGKV02001556">
    <property type="protein sequence ID" value="KAF3518089.1"/>
    <property type="molecule type" value="Genomic_DNA"/>
</dbReference>
<evidence type="ECO:0000313" key="2">
    <source>
        <dbReference type="EMBL" id="KAF3518089.1"/>
    </source>
</evidence>
<dbReference type="Proteomes" id="UP000266723">
    <property type="component" value="Unassembled WGS sequence"/>
</dbReference>
<evidence type="ECO:0008006" key="4">
    <source>
        <dbReference type="Google" id="ProtNLM"/>
    </source>
</evidence>
<sequence length="103" mass="11628">MMIFSMSITLWLSVPSVRRREMALLIPVPSIGGGESSLLSREPVRHSESVSRRRRDRGAQIVVGEKRARPSRVESSRYWMTSESPLKPSRGVPSTLAMESFRV</sequence>
<keyword evidence="3" id="KW-1185">Reference proteome</keyword>
<accession>A0ABQ7AVW7</accession>
<feature type="compositionally biased region" description="Basic and acidic residues" evidence="1">
    <location>
        <begin position="42"/>
        <end position="51"/>
    </location>
</feature>
<protein>
    <recommendedName>
        <fullName evidence="4">Secreted protein</fullName>
    </recommendedName>
</protein>
<feature type="region of interest" description="Disordered" evidence="1">
    <location>
        <begin position="33"/>
        <end position="103"/>
    </location>
</feature>
<reference evidence="2 3" key="1">
    <citation type="journal article" date="2020" name="BMC Genomics">
        <title>Intraspecific diversification of the crop wild relative Brassica cretica Lam. using demographic model selection.</title>
        <authorList>
            <person name="Kioukis A."/>
            <person name="Michalopoulou V.A."/>
            <person name="Briers L."/>
            <person name="Pirintsos S."/>
            <person name="Studholme D.J."/>
            <person name="Pavlidis P."/>
            <person name="Sarris P.F."/>
        </authorList>
    </citation>
    <scope>NUCLEOTIDE SEQUENCE [LARGE SCALE GENOMIC DNA]</scope>
    <source>
        <strain evidence="3">cv. PFS-1207/04</strain>
    </source>
</reference>
<evidence type="ECO:0000313" key="3">
    <source>
        <dbReference type="Proteomes" id="UP000266723"/>
    </source>
</evidence>
<name>A0ABQ7AVW7_BRACR</name>
<gene>
    <name evidence="2" type="ORF">DY000_02059355</name>
</gene>